<dbReference type="Proteomes" id="UP000003379">
    <property type="component" value="Unassembled WGS sequence"/>
</dbReference>
<feature type="domain" description="Metallo-beta-lactamase" evidence="1">
    <location>
        <begin position="23"/>
        <end position="166"/>
    </location>
</feature>
<dbReference type="InterPro" id="IPR052533">
    <property type="entry name" value="WalJ/YycJ-like"/>
</dbReference>
<sequence>MDIEILASGSKGNCYKVKTSDTTLLLECGISFKEIQKKLKFKMHEIDACLITHSHRDHAKAVKDMLKSGIDCYMSYGTAEELEVLNHHRTRIFNHNRNFIYINEMIDNLYVKPIMGVHDTKEPINFIIADTNDNKLLFLTDTAYSPYKVNGITHLMIECNYVKSTLDKNLKDNKINIVLRNRVVNNHMSLETVIGFLKANDLSKLKKIYVMHLSDHNSDEELIKTEIQKITGKSVLIC</sequence>
<proteinExistence type="predicted"/>
<name>G9XBW0_9FIRM</name>
<dbReference type="EMBL" id="AFZG01000019">
    <property type="protein sequence ID" value="EHL19447.1"/>
    <property type="molecule type" value="Genomic_DNA"/>
</dbReference>
<dbReference type="RefSeq" id="WP_009528468.1">
    <property type="nucleotide sequence ID" value="NZ_JH414596.1"/>
</dbReference>
<dbReference type="InterPro" id="IPR001279">
    <property type="entry name" value="Metallo-B-lactamas"/>
</dbReference>
<evidence type="ECO:0000259" key="1">
    <source>
        <dbReference type="Pfam" id="PF12706"/>
    </source>
</evidence>
<dbReference type="PANTHER" id="PTHR47619">
    <property type="entry name" value="METALLO-HYDROLASE YYCJ-RELATED"/>
    <property type="match status" value="1"/>
</dbReference>
<dbReference type="HOGENOM" id="CLU_073253_2_0_9"/>
<reference evidence="2 3" key="1">
    <citation type="submission" date="2011-08" db="EMBL/GenBank/DDBJ databases">
        <title>The Genome Sequence of Eubacteriaceae bacterium CM5.</title>
        <authorList>
            <consortium name="The Broad Institute Genome Sequencing Platform"/>
            <person name="Earl A."/>
            <person name="Ward D."/>
            <person name="Feldgarden M."/>
            <person name="Gevers D."/>
            <person name="Sizova M."/>
            <person name="Hazen A."/>
            <person name="Epstein S."/>
            <person name="Young S.K."/>
            <person name="Zeng Q."/>
            <person name="Gargeya S."/>
            <person name="Fitzgerald M."/>
            <person name="Haas B."/>
            <person name="Abouelleil A."/>
            <person name="Alvarado L."/>
            <person name="Arachchi H.M."/>
            <person name="Berlin A."/>
            <person name="Brown A."/>
            <person name="Chapman S.B."/>
            <person name="Chen Z."/>
            <person name="Dunbar C."/>
            <person name="Freedman E."/>
            <person name="Gearin G."/>
            <person name="Gellesch M."/>
            <person name="Goldberg J."/>
            <person name="Griggs A."/>
            <person name="Gujja S."/>
            <person name="Heiman D."/>
            <person name="Howarth C."/>
            <person name="Larson L."/>
            <person name="Lui A."/>
            <person name="MacDonald P.J.P."/>
            <person name="Montmayeur A."/>
            <person name="Murphy C."/>
            <person name="Neiman D."/>
            <person name="Pearson M."/>
            <person name="Priest M."/>
            <person name="Roberts A."/>
            <person name="Saif S."/>
            <person name="Shea T."/>
            <person name="Shenoy N."/>
            <person name="Sisk P."/>
            <person name="Stolte C."/>
            <person name="Sykes S."/>
            <person name="Wortman J."/>
            <person name="Nusbaum C."/>
            <person name="Birren B."/>
        </authorList>
    </citation>
    <scope>NUCLEOTIDE SEQUENCE [LARGE SCALE GENOMIC DNA]</scope>
    <source>
        <strain evidence="2 3">CM5</strain>
    </source>
</reference>
<dbReference type="Gene3D" id="3.60.15.10">
    <property type="entry name" value="Ribonuclease Z/Hydroxyacylglutathione hydrolase-like"/>
    <property type="match status" value="1"/>
</dbReference>
<comment type="caution">
    <text evidence="2">The sequence shown here is derived from an EMBL/GenBank/DDBJ whole genome shotgun (WGS) entry which is preliminary data.</text>
</comment>
<protein>
    <recommendedName>
        <fullName evidence="1">Metallo-beta-lactamase domain-containing protein</fullName>
    </recommendedName>
</protein>
<gene>
    <name evidence="2" type="ORF">HMPREF9628_00168</name>
</gene>
<dbReference type="InterPro" id="IPR036866">
    <property type="entry name" value="RibonucZ/Hydroxyglut_hydro"/>
</dbReference>
<dbReference type="Pfam" id="PF12706">
    <property type="entry name" value="Lactamase_B_2"/>
    <property type="match status" value="1"/>
</dbReference>
<organism evidence="2 3">
    <name type="scientific">Peptoanaerobacter stomatis</name>
    <dbReference type="NCBI Taxonomy" id="796937"/>
    <lineage>
        <taxon>Bacteria</taxon>
        <taxon>Bacillati</taxon>
        <taxon>Bacillota</taxon>
        <taxon>Clostridia</taxon>
        <taxon>Peptostreptococcales</taxon>
        <taxon>Filifactoraceae</taxon>
        <taxon>Peptoanaerobacter</taxon>
    </lineage>
</organism>
<evidence type="ECO:0000313" key="3">
    <source>
        <dbReference type="Proteomes" id="UP000003379"/>
    </source>
</evidence>
<dbReference type="AlphaFoldDB" id="G9XBW0"/>
<evidence type="ECO:0000313" key="2">
    <source>
        <dbReference type="EMBL" id="EHL19447.1"/>
    </source>
</evidence>
<dbReference type="PANTHER" id="PTHR47619:SF1">
    <property type="entry name" value="EXODEOXYRIBONUCLEASE WALJ"/>
    <property type="match status" value="1"/>
</dbReference>
<accession>G9XBW0</accession>
<dbReference type="SUPFAM" id="SSF56281">
    <property type="entry name" value="Metallo-hydrolase/oxidoreductase"/>
    <property type="match status" value="1"/>
</dbReference>